<dbReference type="PANTHER" id="PTHR43798:SF33">
    <property type="entry name" value="HYDROLASE, PUTATIVE (AFU_ORTHOLOGUE AFUA_2G14860)-RELATED"/>
    <property type="match status" value="1"/>
</dbReference>
<feature type="domain" description="AB hydrolase-1" evidence="1">
    <location>
        <begin position="31"/>
        <end position="274"/>
    </location>
</feature>
<dbReference type="SUPFAM" id="SSF53474">
    <property type="entry name" value="alpha/beta-Hydrolases"/>
    <property type="match status" value="1"/>
</dbReference>
<dbReference type="PANTHER" id="PTHR43798">
    <property type="entry name" value="MONOACYLGLYCEROL LIPASE"/>
    <property type="match status" value="1"/>
</dbReference>
<dbReference type="InterPro" id="IPR050266">
    <property type="entry name" value="AB_hydrolase_sf"/>
</dbReference>
<dbReference type="OrthoDB" id="408373at2759"/>
<dbReference type="InterPro" id="IPR000073">
    <property type="entry name" value="AB_hydrolase_1"/>
</dbReference>
<dbReference type="GO" id="GO:0016020">
    <property type="term" value="C:membrane"/>
    <property type="evidence" value="ECO:0007669"/>
    <property type="project" value="TreeGrafter"/>
</dbReference>
<dbReference type="InterPro" id="IPR029058">
    <property type="entry name" value="AB_hydrolase_fold"/>
</dbReference>
<organism evidence="2 3">
    <name type="scientific">Pterulicium gracile</name>
    <dbReference type="NCBI Taxonomy" id="1884261"/>
    <lineage>
        <taxon>Eukaryota</taxon>
        <taxon>Fungi</taxon>
        <taxon>Dikarya</taxon>
        <taxon>Basidiomycota</taxon>
        <taxon>Agaricomycotina</taxon>
        <taxon>Agaricomycetes</taxon>
        <taxon>Agaricomycetidae</taxon>
        <taxon>Agaricales</taxon>
        <taxon>Pleurotineae</taxon>
        <taxon>Pterulaceae</taxon>
        <taxon>Pterulicium</taxon>
    </lineage>
</organism>
<sequence>MTYARIHQLVESHDGTRIYAEAVGNPAAQAIVFIHGYACASFHFNRQFTDAGLVNRLYMIRYDVRGHGQSDAPLEEAAYASIKHAQDFKSVVNAFGAVKPILAGWLYYAGVVAADLVAAYGPDYILGVILLGSFPQKMMHPSIATDHAATLRPGLRSSDAREFSQVVPGFVKACFAPGYEVPSEDMAAFMGILFALPSEVRIFSGARTQDPEPLTVAFKGGKLPYVAIHGRQDRLVDCSKVRAWLRENWGEVEFHELEGVGHAPFFEAPERTNALILKFVGKVKGYDNS</sequence>
<gene>
    <name evidence="2" type="ORF">BDV98DRAFT_617964</name>
</gene>
<protein>
    <submittedName>
        <fullName evidence="2">Alpha/beta-hydrolase</fullName>
    </submittedName>
</protein>
<dbReference type="Gene3D" id="3.40.50.1820">
    <property type="entry name" value="alpha/beta hydrolase"/>
    <property type="match status" value="1"/>
</dbReference>
<keyword evidence="2" id="KW-0378">Hydrolase</keyword>
<accession>A0A5C3QJJ9</accession>
<proteinExistence type="predicted"/>
<dbReference type="STRING" id="1884261.A0A5C3QJJ9"/>
<dbReference type="Pfam" id="PF12697">
    <property type="entry name" value="Abhydrolase_6"/>
    <property type="match status" value="1"/>
</dbReference>
<name>A0A5C3QJJ9_9AGAR</name>
<reference evidence="2 3" key="1">
    <citation type="journal article" date="2019" name="Nat. Ecol. Evol.">
        <title>Megaphylogeny resolves global patterns of mushroom evolution.</title>
        <authorList>
            <person name="Varga T."/>
            <person name="Krizsan K."/>
            <person name="Foldi C."/>
            <person name="Dima B."/>
            <person name="Sanchez-Garcia M."/>
            <person name="Sanchez-Ramirez S."/>
            <person name="Szollosi G.J."/>
            <person name="Szarkandi J.G."/>
            <person name="Papp V."/>
            <person name="Albert L."/>
            <person name="Andreopoulos W."/>
            <person name="Angelini C."/>
            <person name="Antonin V."/>
            <person name="Barry K.W."/>
            <person name="Bougher N.L."/>
            <person name="Buchanan P."/>
            <person name="Buyck B."/>
            <person name="Bense V."/>
            <person name="Catcheside P."/>
            <person name="Chovatia M."/>
            <person name="Cooper J."/>
            <person name="Damon W."/>
            <person name="Desjardin D."/>
            <person name="Finy P."/>
            <person name="Geml J."/>
            <person name="Haridas S."/>
            <person name="Hughes K."/>
            <person name="Justo A."/>
            <person name="Karasinski D."/>
            <person name="Kautmanova I."/>
            <person name="Kiss B."/>
            <person name="Kocsube S."/>
            <person name="Kotiranta H."/>
            <person name="LaButti K.M."/>
            <person name="Lechner B.E."/>
            <person name="Liimatainen K."/>
            <person name="Lipzen A."/>
            <person name="Lukacs Z."/>
            <person name="Mihaltcheva S."/>
            <person name="Morgado L.N."/>
            <person name="Niskanen T."/>
            <person name="Noordeloos M.E."/>
            <person name="Ohm R.A."/>
            <person name="Ortiz-Santana B."/>
            <person name="Ovrebo C."/>
            <person name="Racz N."/>
            <person name="Riley R."/>
            <person name="Savchenko A."/>
            <person name="Shiryaev A."/>
            <person name="Soop K."/>
            <person name="Spirin V."/>
            <person name="Szebenyi C."/>
            <person name="Tomsovsky M."/>
            <person name="Tulloss R.E."/>
            <person name="Uehling J."/>
            <person name="Grigoriev I.V."/>
            <person name="Vagvolgyi C."/>
            <person name="Papp T."/>
            <person name="Martin F.M."/>
            <person name="Miettinen O."/>
            <person name="Hibbett D.S."/>
            <person name="Nagy L.G."/>
        </authorList>
    </citation>
    <scope>NUCLEOTIDE SEQUENCE [LARGE SCALE GENOMIC DNA]</scope>
    <source>
        <strain evidence="2 3">CBS 309.79</strain>
    </source>
</reference>
<keyword evidence="3" id="KW-1185">Reference proteome</keyword>
<dbReference type="GO" id="GO:0016787">
    <property type="term" value="F:hydrolase activity"/>
    <property type="evidence" value="ECO:0007669"/>
    <property type="project" value="UniProtKB-KW"/>
</dbReference>
<dbReference type="AlphaFoldDB" id="A0A5C3QJJ9"/>
<evidence type="ECO:0000313" key="3">
    <source>
        <dbReference type="Proteomes" id="UP000305067"/>
    </source>
</evidence>
<evidence type="ECO:0000259" key="1">
    <source>
        <dbReference type="Pfam" id="PF12697"/>
    </source>
</evidence>
<dbReference type="Proteomes" id="UP000305067">
    <property type="component" value="Unassembled WGS sequence"/>
</dbReference>
<evidence type="ECO:0000313" key="2">
    <source>
        <dbReference type="EMBL" id="TFL02106.1"/>
    </source>
</evidence>
<dbReference type="EMBL" id="ML178823">
    <property type="protein sequence ID" value="TFL02106.1"/>
    <property type="molecule type" value="Genomic_DNA"/>
</dbReference>